<evidence type="ECO:0008006" key="5">
    <source>
        <dbReference type="Google" id="ProtNLM"/>
    </source>
</evidence>
<dbReference type="OrthoDB" id="440553at2759"/>
<feature type="region of interest" description="Disordered" evidence="1">
    <location>
        <begin position="1"/>
        <end position="39"/>
    </location>
</feature>
<protein>
    <recommendedName>
        <fullName evidence="5">Major facilitator superfamily (MFS) profile domain-containing protein</fullName>
    </recommendedName>
</protein>
<name>A0A9N9LJX2_9HELO</name>
<accession>A0A9N9LJX2</accession>
<evidence type="ECO:0000256" key="1">
    <source>
        <dbReference type="SAM" id="MobiDB-lite"/>
    </source>
</evidence>
<evidence type="ECO:0000313" key="3">
    <source>
        <dbReference type="EMBL" id="CAG8976534.1"/>
    </source>
</evidence>
<dbReference type="AlphaFoldDB" id="A0A9N9LJX2"/>
<evidence type="ECO:0000256" key="2">
    <source>
        <dbReference type="SAM" id="Phobius"/>
    </source>
</evidence>
<dbReference type="EMBL" id="CAJVRM010000181">
    <property type="protein sequence ID" value="CAG8976534.1"/>
    <property type="molecule type" value="Genomic_DNA"/>
</dbReference>
<proteinExistence type="predicted"/>
<gene>
    <name evidence="3" type="ORF">HYALB_00011011</name>
</gene>
<feature type="transmembrane region" description="Helical" evidence="2">
    <location>
        <begin position="66"/>
        <end position="94"/>
    </location>
</feature>
<sequence>MREVCQTPPASKLSERSTKMDEELQGISADTHSRSEGSDFTIGSIPESLGCQQGPENINYLTGVRFWLVVVAIASSLFLTNFEIPIVTTSLVAITNDWEGLRM</sequence>
<organism evidence="3 4">
    <name type="scientific">Hymenoscyphus albidus</name>
    <dbReference type="NCBI Taxonomy" id="595503"/>
    <lineage>
        <taxon>Eukaryota</taxon>
        <taxon>Fungi</taxon>
        <taxon>Dikarya</taxon>
        <taxon>Ascomycota</taxon>
        <taxon>Pezizomycotina</taxon>
        <taxon>Leotiomycetes</taxon>
        <taxon>Helotiales</taxon>
        <taxon>Helotiaceae</taxon>
        <taxon>Hymenoscyphus</taxon>
    </lineage>
</organism>
<keyword evidence="2" id="KW-0472">Membrane</keyword>
<keyword evidence="2" id="KW-0812">Transmembrane</keyword>
<dbReference type="Proteomes" id="UP000701801">
    <property type="component" value="Unassembled WGS sequence"/>
</dbReference>
<comment type="caution">
    <text evidence="3">The sequence shown here is derived from an EMBL/GenBank/DDBJ whole genome shotgun (WGS) entry which is preliminary data.</text>
</comment>
<keyword evidence="2" id="KW-1133">Transmembrane helix</keyword>
<reference evidence="3" key="1">
    <citation type="submission" date="2021-07" db="EMBL/GenBank/DDBJ databases">
        <authorList>
            <person name="Durling M."/>
        </authorList>
    </citation>
    <scope>NUCLEOTIDE SEQUENCE</scope>
</reference>
<keyword evidence="4" id="KW-1185">Reference proteome</keyword>
<feature type="compositionally biased region" description="Basic and acidic residues" evidence="1">
    <location>
        <begin position="13"/>
        <end position="22"/>
    </location>
</feature>
<evidence type="ECO:0000313" key="4">
    <source>
        <dbReference type="Proteomes" id="UP000701801"/>
    </source>
</evidence>